<gene>
    <name evidence="8" type="ORF">HQ393_13920</name>
</gene>
<dbReference type="Gene3D" id="1.10.10.10">
    <property type="entry name" value="Winged helix-like DNA-binding domain superfamily/Winged helix DNA-binding domain"/>
    <property type="match status" value="1"/>
</dbReference>
<proteinExistence type="inferred from homology"/>
<dbReference type="RefSeq" id="WP_179355746.1">
    <property type="nucleotide sequence ID" value="NZ_CP058627.1"/>
</dbReference>
<dbReference type="EMBL" id="CP058627">
    <property type="protein sequence ID" value="QLG89250.1"/>
    <property type="molecule type" value="Genomic_DNA"/>
</dbReference>
<dbReference type="GO" id="GO:0016987">
    <property type="term" value="F:sigma factor activity"/>
    <property type="evidence" value="ECO:0007669"/>
    <property type="project" value="UniProtKB-KW"/>
</dbReference>
<dbReference type="InterPro" id="IPR036388">
    <property type="entry name" value="WH-like_DNA-bd_sf"/>
</dbReference>
<evidence type="ECO:0000256" key="1">
    <source>
        <dbReference type="ARBA" id="ARBA00010641"/>
    </source>
</evidence>
<dbReference type="PANTHER" id="PTHR43133:SF8">
    <property type="entry name" value="RNA POLYMERASE SIGMA FACTOR HI_1459-RELATED"/>
    <property type="match status" value="1"/>
</dbReference>
<organism evidence="8 9">
    <name type="scientific">Chitinibacter bivalviorum</name>
    <dbReference type="NCBI Taxonomy" id="2739434"/>
    <lineage>
        <taxon>Bacteria</taxon>
        <taxon>Pseudomonadati</taxon>
        <taxon>Pseudomonadota</taxon>
        <taxon>Betaproteobacteria</taxon>
        <taxon>Neisseriales</taxon>
        <taxon>Chitinibacteraceae</taxon>
        <taxon>Chitinibacter</taxon>
    </lineage>
</organism>
<dbReference type="Pfam" id="PF04542">
    <property type="entry name" value="Sigma70_r2"/>
    <property type="match status" value="1"/>
</dbReference>
<dbReference type="Gene3D" id="1.10.1740.10">
    <property type="match status" value="1"/>
</dbReference>
<reference evidence="8 9" key="1">
    <citation type="submission" date="2020-07" db="EMBL/GenBank/DDBJ databases">
        <title>Complete genome sequence of Chitinibacter sp. 2T18.</title>
        <authorList>
            <person name="Bae J.-W."/>
            <person name="Choi J.-W."/>
        </authorList>
    </citation>
    <scope>NUCLEOTIDE SEQUENCE [LARGE SCALE GENOMIC DNA]</scope>
    <source>
        <strain evidence="8 9">2T18</strain>
    </source>
</reference>
<dbReference type="SUPFAM" id="SSF88946">
    <property type="entry name" value="Sigma2 domain of RNA polymerase sigma factors"/>
    <property type="match status" value="1"/>
</dbReference>
<comment type="similarity">
    <text evidence="1">Belongs to the sigma-70 factor family. ECF subfamily.</text>
</comment>
<dbReference type="SUPFAM" id="SSF88659">
    <property type="entry name" value="Sigma3 and sigma4 domains of RNA polymerase sigma factors"/>
    <property type="match status" value="1"/>
</dbReference>
<sequence length="187" mass="21826">MLKIEELQHHHAAMLRYALFQLNDAGAAEDAVQEAILAALEKPESFQGQSSLKTWLMGILKYKVLDVLRRQYRDPQLIQARLDEENDRSDMDGFFDQTGHWGSDAPRHWAKPEACLEDRQFWQVYEECAQKMPRRTAMVFAMREVMELEIAEICQQLDITATNCSVLLYRARMSLRLCLDKNWFGRA</sequence>
<dbReference type="Pfam" id="PF08281">
    <property type="entry name" value="Sigma70_r4_2"/>
    <property type="match status" value="1"/>
</dbReference>
<keyword evidence="3" id="KW-0731">Sigma factor</keyword>
<evidence type="ECO:0000256" key="5">
    <source>
        <dbReference type="ARBA" id="ARBA00023163"/>
    </source>
</evidence>
<dbReference type="AlphaFoldDB" id="A0A7H9BKQ3"/>
<keyword evidence="2" id="KW-0805">Transcription regulation</keyword>
<dbReference type="NCBIfam" id="TIGR02937">
    <property type="entry name" value="sigma70-ECF"/>
    <property type="match status" value="1"/>
</dbReference>
<evidence type="ECO:0000313" key="8">
    <source>
        <dbReference type="EMBL" id="QLG89250.1"/>
    </source>
</evidence>
<dbReference type="InterPro" id="IPR013325">
    <property type="entry name" value="RNA_pol_sigma_r2"/>
</dbReference>
<keyword evidence="5" id="KW-0804">Transcription</keyword>
<dbReference type="GO" id="GO:0006352">
    <property type="term" value="P:DNA-templated transcription initiation"/>
    <property type="evidence" value="ECO:0007669"/>
    <property type="project" value="InterPro"/>
</dbReference>
<evidence type="ECO:0000313" key="9">
    <source>
        <dbReference type="Proteomes" id="UP000509597"/>
    </source>
</evidence>
<evidence type="ECO:0000256" key="3">
    <source>
        <dbReference type="ARBA" id="ARBA00023082"/>
    </source>
</evidence>
<evidence type="ECO:0000259" key="7">
    <source>
        <dbReference type="Pfam" id="PF08281"/>
    </source>
</evidence>
<evidence type="ECO:0000259" key="6">
    <source>
        <dbReference type="Pfam" id="PF04542"/>
    </source>
</evidence>
<keyword evidence="4" id="KW-0238">DNA-binding</keyword>
<dbReference type="InterPro" id="IPR014289">
    <property type="entry name" value="RNA_pol_sigma-24-rel"/>
</dbReference>
<evidence type="ECO:0000256" key="4">
    <source>
        <dbReference type="ARBA" id="ARBA00023125"/>
    </source>
</evidence>
<dbReference type="KEGG" id="chiz:HQ393_13920"/>
<dbReference type="InterPro" id="IPR007627">
    <property type="entry name" value="RNA_pol_sigma70_r2"/>
</dbReference>
<dbReference type="InterPro" id="IPR039425">
    <property type="entry name" value="RNA_pol_sigma-70-like"/>
</dbReference>
<dbReference type="Proteomes" id="UP000509597">
    <property type="component" value="Chromosome"/>
</dbReference>
<dbReference type="PANTHER" id="PTHR43133">
    <property type="entry name" value="RNA POLYMERASE ECF-TYPE SIGMA FACTO"/>
    <property type="match status" value="1"/>
</dbReference>
<dbReference type="InterPro" id="IPR013249">
    <property type="entry name" value="RNA_pol_sigma70_r4_t2"/>
</dbReference>
<feature type="domain" description="RNA polymerase sigma-70 region 2" evidence="6">
    <location>
        <begin position="8"/>
        <end position="73"/>
    </location>
</feature>
<dbReference type="NCBIfam" id="TIGR02943">
    <property type="entry name" value="Sig70_famx1"/>
    <property type="match status" value="1"/>
</dbReference>
<keyword evidence="9" id="KW-1185">Reference proteome</keyword>
<dbReference type="InterPro" id="IPR014284">
    <property type="entry name" value="RNA_pol_sigma-70_dom"/>
</dbReference>
<name>A0A7H9BKQ3_9NEIS</name>
<evidence type="ECO:0000256" key="2">
    <source>
        <dbReference type="ARBA" id="ARBA00023015"/>
    </source>
</evidence>
<feature type="domain" description="RNA polymerase sigma factor 70 region 4 type 2" evidence="7">
    <location>
        <begin position="125"/>
        <end position="175"/>
    </location>
</feature>
<dbReference type="GO" id="GO:0003677">
    <property type="term" value="F:DNA binding"/>
    <property type="evidence" value="ECO:0007669"/>
    <property type="project" value="UniProtKB-KW"/>
</dbReference>
<dbReference type="InterPro" id="IPR013324">
    <property type="entry name" value="RNA_pol_sigma_r3/r4-like"/>
</dbReference>
<accession>A0A7H9BKQ3</accession>
<protein>
    <submittedName>
        <fullName evidence="8">Sigma-70 family RNA polymerase sigma factor</fullName>
    </submittedName>
</protein>